<dbReference type="AlphaFoldDB" id="A0A2A9MEH5"/>
<dbReference type="EMBL" id="NWUJ01000002">
    <property type="protein sequence ID" value="PFH36918.1"/>
    <property type="molecule type" value="Genomic_DNA"/>
</dbReference>
<name>A0A2A9MEH5_BESBE</name>
<organism evidence="3 4">
    <name type="scientific">Besnoitia besnoiti</name>
    <name type="common">Apicomplexan protozoan</name>
    <dbReference type="NCBI Taxonomy" id="94643"/>
    <lineage>
        <taxon>Eukaryota</taxon>
        <taxon>Sar</taxon>
        <taxon>Alveolata</taxon>
        <taxon>Apicomplexa</taxon>
        <taxon>Conoidasida</taxon>
        <taxon>Coccidia</taxon>
        <taxon>Eucoccidiorida</taxon>
        <taxon>Eimeriorina</taxon>
        <taxon>Sarcocystidae</taxon>
        <taxon>Besnoitia</taxon>
    </lineage>
</organism>
<dbReference type="InterPro" id="IPR007226">
    <property type="entry name" value="SRS_dom"/>
</dbReference>
<dbReference type="OrthoDB" id="10625582at2759"/>
<dbReference type="Gene3D" id="2.60.40.1320">
    <property type="entry name" value="SRS domain"/>
    <property type="match status" value="2"/>
</dbReference>
<dbReference type="KEGG" id="bbes:BESB_033760"/>
<evidence type="ECO:0000256" key="1">
    <source>
        <dbReference type="SAM" id="SignalP"/>
    </source>
</evidence>
<feature type="signal peptide" evidence="1">
    <location>
        <begin position="1"/>
        <end position="31"/>
    </location>
</feature>
<dbReference type="Pfam" id="PF04092">
    <property type="entry name" value="SAG"/>
    <property type="match status" value="2"/>
</dbReference>
<feature type="chain" id="PRO_5013196757" evidence="1">
    <location>
        <begin position="32"/>
        <end position="336"/>
    </location>
</feature>
<feature type="domain" description="SRS" evidence="2">
    <location>
        <begin position="46"/>
        <end position="175"/>
    </location>
</feature>
<dbReference type="SUPFAM" id="SSF74877">
    <property type="entry name" value="Major surface antigen p30, SAG1"/>
    <property type="match status" value="1"/>
</dbReference>
<feature type="domain" description="SRS" evidence="2">
    <location>
        <begin position="195"/>
        <end position="303"/>
    </location>
</feature>
<dbReference type="InterPro" id="IPR036755">
    <property type="entry name" value="SRS_dom_sf"/>
</dbReference>
<protein>
    <submittedName>
        <fullName evidence="3">SAG-related sequence</fullName>
    </submittedName>
</protein>
<dbReference type="GO" id="GO:0016020">
    <property type="term" value="C:membrane"/>
    <property type="evidence" value="ECO:0007669"/>
    <property type="project" value="InterPro"/>
</dbReference>
<proteinExistence type="predicted"/>
<dbReference type="VEuPathDB" id="ToxoDB:BESB_033760"/>
<dbReference type="Proteomes" id="UP000224006">
    <property type="component" value="Chromosome II"/>
</dbReference>
<accession>A0A2A9MEH5</accession>
<comment type="caution">
    <text evidence="3">The sequence shown here is derived from an EMBL/GenBank/DDBJ whole genome shotgun (WGS) entry which is preliminary data.</text>
</comment>
<dbReference type="RefSeq" id="XP_029220927.1">
    <property type="nucleotide sequence ID" value="XM_029361962.1"/>
</dbReference>
<evidence type="ECO:0000313" key="3">
    <source>
        <dbReference type="EMBL" id="PFH36918.1"/>
    </source>
</evidence>
<evidence type="ECO:0000313" key="4">
    <source>
        <dbReference type="Proteomes" id="UP000224006"/>
    </source>
</evidence>
<keyword evidence="4" id="KW-1185">Reference proteome</keyword>
<dbReference type="GeneID" id="40308357"/>
<gene>
    <name evidence="3" type="ORF">BESB_033760</name>
</gene>
<evidence type="ECO:0000259" key="2">
    <source>
        <dbReference type="Pfam" id="PF04092"/>
    </source>
</evidence>
<sequence length="336" mass="36058">MRLSRNSLGFLGTAAAISALFASLISEISYCEPAGGKDETAKAVPACDSKTQGQEELLLTLDSSKAEISFLCSVEHSAVLEPATPPDSVYLTKECANPTVLKAVFPNASFSQSSSEQKSPVTPITYTLKVPLEERKQQDLYYLCKITKQSSPVLGHRTGSDPLETTTTCRVHIAVIPPKEPEAPTATECTSGSVTATVSLSSPLAFKCGREMVLKPESVTDVFDDSDGKCEKRVALKSLLEAELEQAQPARDGYKLQVKETPGHDVAFCYRCVKPAVSSNTDSLSPTRGADTKNEECLLKISVKGSAGASAARGAVWTMSAFMAWQFSYGLFSSWM</sequence>
<keyword evidence="1" id="KW-0732">Signal</keyword>
<reference evidence="3 4" key="1">
    <citation type="submission" date="2017-09" db="EMBL/GenBank/DDBJ databases">
        <title>Genome sequencing of Besnoitia besnoiti strain Bb-Ger1.</title>
        <authorList>
            <person name="Schares G."/>
            <person name="Venepally P."/>
            <person name="Lorenzi H.A."/>
        </authorList>
    </citation>
    <scope>NUCLEOTIDE SEQUENCE [LARGE SCALE GENOMIC DNA]</scope>
    <source>
        <strain evidence="3 4">Bb-Ger1</strain>
    </source>
</reference>